<feature type="domain" description="EGF-like" evidence="2">
    <location>
        <begin position="6"/>
        <end position="39"/>
    </location>
</feature>
<keyword evidence="1" id="KW-1015">Disulfide bond</keyword>
<comment type="caution">
    <text evidence="1">Lacks conserved residue(s) required for the propagation of feature annotation.</text>
</comment>
<protein>
    <recommendedName>
        <fullName evidence="2">EGF-like domain-containing protein</fullName>
    </recommendedName>
</protein>
<feature type="disulfide bond" evidence="1">
    <location>
        <begin position="29"/>
        <end position="38"/>
    </location>
</feature>
<dbReference type="Pfam" id="PF24415">
    <property type="entry name" value="Ig_Irg-7"/>
    <property type="match status" value="1"/>
</dbReference>
<dbReference type="PANTHER" id="PTHR47324:SF1">
    <property type="entry name" value="EGF-LIKE DOMAIN-CONTAINING PROTEIN-RELATED"/>
    <property type="match status" value="1"/>
</dbReference>
<dbReference type="PROSITE" id="PS50026">
    <property type="entry name" value="EGF_3"/>
    <property type="match status" value="1"/>
</dbReference>
<dbReference type="PANTHER" id="PTHR47324">
    <property type="entry name" value="PROTEIN IRG-7-RELATED"/>
    <property type="match status" value="1"/>
</dbReference>
<feature type="non-terminal residue" evidence="3">
    <location>
        <position position="1"/>
    </location>
</feature>
<dbReference type="Gene3D" id="2.10.25.10">
    <property type="entry name" value="Laminin"/>
    <property type="match status" value="1"/>
</dbReference>
<evidence type="ECO:0000313" key="4">
    <source>
        <dbReference type="Proteomes" id="UP001328107"/>
    </source>
</evidence>
<reference evidence="4" key="1">
    <citation type="submission" date="2022-10" db="EMBL/GenBank/DDBJ databases">
        <title>Genome assembly of Pristionchus species.</title>
        <authorList>
            <person name="Yoshida K."/>
            <person name="Sommer R.J."/>
        </authorList>
    </citation>
    <scope>NUCLEOTIDE SEQUENCE [LARGE SCALE GENOMIC DNA]</scope>
    <source>
        <strain evidence="4">RS5460</strain>
    </source>
</reference>
<dbReference type="AlphaFoldDB" id="A0AAN5DEL2"/>
<proteinExistence type="predicted"/>
<dbReference type="InterPro" id="IPR057085">
    <property type="entry name" value="Ig_Irg-7"/>
</dbReference>
<evidence type="ECO:0000259" key="2">
    <source>
        <dbReference type="PROSITE" id="PS50026"/>
    </source>
</evidence>
<keyword evidence="1" id="KW-0245">EGF-like domain</keyword>
<dbReference type="EMBL" id="BTRK01000006">
    <property type="protein sequence ID" value="GMR61265.1"/>
    <property type="molecule type" value="Genomic_DNA"/>
</dbReference>
<evidence type="ECO:0000256" key="1">
    <source>
        <dbReference type="PROSITE-ProRule" id="PRU00076"/>
    </source>
</evidence>
<dbReference type="InterPro" id="IPR000742">
    <property type="entry name" value="EGF"/>
</dbReference>
<accession>A0AAN5DEL2</accession>
<name>A0AAN5DEL2_9BILA</name>
<organism evidence="3 4">
    <name type="scientific">Pristionchus mayeri</name>
    <dbReference type="NCBI Taxonomy" id="1317129"/>
    <lineage>
        <taxon>Eukaryota</taxon>
        <taxon>Metazoa</taxon>
        <taxon>Ecdysozoa</taxon>
        <taxon>Nematoda</taxon>
        <taxon>Chromadorea</taxon>
        <taxon>Rhabditida</taxon>
        <taxon>Rhabditina</taxon>
        <taxon>Diplogasteromorpha</taxon>
        <taxon>Diplogasteroidea</taxon>
        <taxon>Neodiplogasteridae</taxon>
        <taxon>Pristionchus</taxon>
    </lineage>
</organism>
<keyword evidence="4" id="KW-1185">Reference proteome</keyword>
<dbReference type="PROSITE" id="PS00022">
    <property type="entry name" value="EGF_1"/>
    <property type="match status" value="1"/>
</dbReference>
<sequence>CPDYFMGDECELPACQNGGALSNDGTCSCPQGFGGDACQFVQCDAPSGVHFSNDGKALVLLLELSANTASSLNHISNYISDIIGILDLRHSKWINKYMVQYFTMDGTVSDLVSFDDTFQLTKYLTLLAAQANDIPGACEMPIWKALDHLFDSPLAKFLPGSEVLLVSTAAPSDANLAAIHATMEKFDIQTPIVDFLHIETPLCPDDEWLNAMSDFGDFLSTAGGIVFRVTPDQVAISLETTLPTRYAPQRLSYSDPFNCKMNDIYVQVDTGLSFIYVTIGGPANLNSIAVVTPKGDAITVGMAWDSAQQTFWSFMPPYPGIYKITINSETQPCFPLVYGSGGEVERSATHAAQVFAGFIQNYNNLDTPQPYAVFGVVNFPVFYIYEKEGAQLPLETLYMTRMTRRTIEGQSEESYTSDLDPRDGCSYSYVGKGFTCVEENDVITLSASGVDSGNQPFTRQSTTYCKIRR</sequence>
<evidence type="ECO:0000313" key="3">
    <source>
        <dbReference type="EMBL" id="GMR61265.1"/>
    </source>
</evidence>
<dbReference type="Proteomes" id="UP001328107">
    <property type="component" value="Unassembled WGS sequence"/>
</dbReference>
<dbReference type="PROSITE" id="PS01186">
    <property type="entry name" value="EGF_2"/>
    <property type="match status" value="1"/>
</dbReference>
<gene>
    <name evidence="3" type="ORF">PMAYCL1PPCAC_31460</name>
</gene>
<dbReference type="InterPro" id="IPR053295">
    <property type="entry name" value="Innate_immunity_reg"/>
</dbReference>
<comment type="caution">
    <text evidence="3">The sequence shown here is derived from an EMBL/GenBank/DDBJ whole genome shotgun (WGS) entry which is preliminary data.</text>
</comment>